<accession>A0A8G2BYB5</accession>
<organism evidence="2 3">
    <name type="scientific">Parabacteroides chinchillae</name>
    <dbReference type="NCBI Taxonomy" id="871327"/>
    <lineage>
        <taxon>Bacteria</taxon>
        <taxon>Pseudomonadati</taxon>
        <taxon>Bacteroidota</taxon>
        <taxon>Bacteroidia</taxon>
        <taxon>Bacteroidales</taxon>
        <taxon>Tannerellaceae</taxon>
        <taxon>Parabacteroides</taxon>
    </lineage>
</organism>
<protein>
    <submittedName>
        <fullName evidence="2">CubicO group peptidase, beta-lactamase class C family</fullName>
    </submittedName>
</protein>
<dbReference type="PANTHER" id="PTHR43283:SF7">
    <property type="entry name" value="BETA-LACTAMASE-RELATED DOMAIN-CONTAINING PROTEIN"/>
    <property type="match status" value="1"/>
</dbReference>
<dbReference type="Gene3D" id="3.40.710.10">
    <property type="entry name" value="DD-peptidase/beta-lactamase superfamily"/>
    <property type="match status" value="1"/>
</dbReference>
<dbReference type="SUPFAM" id="SSF56601">
    <property type="entry name" value="beta-lactamase/transpeptidase-like"/>
    <property type="match status" value="1"/>
</dbReference>
<dbReference type="InterPro" id="IPR050789">
    <property type="entry name" value="Diverse_Enzym_Activities"/>
</dbReference>
<dbReference type="AlphaFoldDB" id="A0A8G2BYB5"/>
<dbReference type="InterPro" id="IPR012338">
    <property type="entry name" value="Beta-lactam/transpept-like"/>
</dbReference>
<evidence type="ECO:0000313" key="3">
    <source>
        <dbReference type="Proteomes" id="UP000236725"/>
    </source>
</evidence>
<keyword evidence="3" id="KW-1185">Reference proteome</keyword>
<proteinExistence type="predicted"/>
<dbReference type="InterPro" id="IPR001466">
    <property type="entry name" value="Beta-lactam-related"/>
</dbReference>
<dbReference type="EMBL" id="FNVS01000018">
    <property type="protein sequence ID" value="SEG17468.1"/>
    <property type="molecule type" value="Genomic_DNA"/>
</dbReference>
<dbReference type="PANTHER" id="PTHR43283">
    <property type="entry name" value="BETA-LACTAMASE-RELATED"/>
    <property type="match status" value="1"/>
</dbReference>
<sequence>MKKAGWAILLVICCIGGYLALPSNYYLRRAAVHLFPKIDQYPIFENRIVKAGAPEPWKVSENYNTQSIPEKYLQVFNELGTVAFIIIQNDSLLFEQYWEDYSPESHSNSFSMAKSIVSLAVGCAIDDGFIRNVDQPVSDFIPQFKGFNGKQLTLRHLLTMSAGVDFREAYASPFSPTTQLYYGNNLEKIAFGMKEIEEPGKYFNYQSGVTQLLAFILEKATGEKLSSYVSRKLWTPMHAEEDALWSLDKKDGTEKAYCCFNSNARDFARFGQLVLNKGSWDDGQQLVSPAYLQKAITPDSTLLLNETEETNKNYGFQFWNLDYNGMRIPYMRGILGQYVFVIPEKNAVIVRLGHKRDKKYTFQHYPADIDTWLGAAMDMLDNKNTNKNKHK</sequence>
<evidence type="ECO:0000313" key="2">
    <source>
        <dbReference type="EMBL" id="SEG17468.1"/>
    </source>
</evidence>
<name>A0A8G2BYB5_9BACT</name>
<dbReference type="Proteomes" id="UP000236725">
    <property type="component" value="Unassembled WGS sequence"/>
</dbReference>
<comment type="caution">
    <text evidence="2">The sequence shown here is derived from an EMBL/GenBank/DDBJ whole genome shotgun (WGS) entry which is preliminary data.</text>
</comment>
<reference evidence="2 3" key="1">
    <citation type="submission" date="2016-10" db="EMBL/GenBank/DDBJ databases">
        <authorList>
            <person name="Varghese N."/>
            <person name="Submissions S."/>
        </authorList>
    </citation>
    <scope>NUCLEOTIDE SEQUENCE [LARGE SCALE GENOMIC DNA]</scope>
    <source>
        <strain evidence="2 3">DSM 29073</strain>
    </source>
</reference>
<dbReference type="RefSeq" id="WP_103984094.1">
    <property type="nucleotide sequence ID" value="NZ_FNVS01000018.1"/>
</dbReference>
<dbReference type="Pfam" id="PF00144">
    <property type="entry name" value="Beta-lactamase"/>
    <property type="match status" value="1"/>
</dbReference>
<feature type="domain" description="Beta-lactamase-related" evidence="1">
    <location>
        <begin position="76"/>
        <end position="357"/>
    </location>
</feature>
<evidence type="ECO:0000259" key="1">
    <source>
        <dbReference type="Pfam" id="PF00144"/>
    </source>
</evidence>
<gene>
    <name evidence="2" type="ORF">SAMN05444001_11830</name>
</gene>